<organism evidence="1 2">
    <name type="scientific">Rotaria magnacalcarata</name>
    <dbReference type="NCBI Taxonomy" id="392030"/>
    <lineage>
        <taxon>Eukaryota</taxon>
        <taxon>Metazoa</taxon>
        <taxon>Spiralia</taxon>
        <taxon>Gnathifera</taxon>
        <taxon>Rotifera</taxon>
        <taxon>Eurotatoria</taxon>
        <taxon>Bdelloidea</taxon>
        <taxon>Philodinida</taxon>
        <taxon>Philodinidae</taxon>
        <taxon>Rotaria</taxon>
    </lineage>
</organism>
<protein>
    <submittedName>
        <fullName evidence="1">Uncharacterized protein</fullName>
    </submittedName>
</protein>
<name>A0A8S2TCH1_9BILA</name>
<proteinExistence type="predicted"/>
<evidence type="ECO:0000313" key="1">
    <source>
        <dbReference type="EMBL" id="CAF4281188.1"/>
    </source>
</evidence>
<dbReference type="AlphaFoldDB" id="A0A8S2TCH1"/>
<evidence type="ECO:0000313" key="2">
    <source>
        <dbReference type="Proteomes" id="UP000681967"/>
    </source>
</evidence>
<comment type="caution">
    <text evidence="1">The sequence shown here is derived from an EMBL/GenBank/DDBJ whole genome shotgun (WGS) entry which is preliminary data.</text>
</comment>
<sequence>MIKSQIFIDISQTSLVPDTRKMKNETEMLTDVIEQTKGIRQIIETLRKEILQLKNNSNKKINND</sequence>
<reference evidence="1" key="1">
    <citation type="submission" date="2021-02" db="EMBL/GenBank/DDBJ databases">
        <authorList>
            <person name="Nowell W R."/>
        </authorList>
    </citation>
    <scope>NUCLEOTIDE SEQUENCE</scope>
</reference>
<accession>A0A8S2TCH1</accession>
<feature type="non-terminal residue" evidence="1">
    <location>
        <position position="1"/>
    </location>
</feature>
<gene>
    <name evidence="1" type="ORF">BYL167_LOCUS26710</name>
</gene>
<dbReference type="Proteomes" id="UP000681967">
    <property type="component" value="Unassembled WGS sequence"/>
</dbReference>
<dbReference type="EMBL" id="CAJOBH010031844">
    <property type="protein sequence ID" value="CAF4281188.1"/>
    <property type="molecule type" value="Genomic_DNA"/>
</dbReference>